<feature type="transmembrane region" description="Helical" evidence="2">
    <location>
        <begin position="32"/>
        <end position="52"/>
    </location>
</feature>
<evidence type="ECO:0000313" key="3">
    <source>
        <dbReference type="EMBL" id="AGM11148.1"/>
    </source>
</evidence>
<reference evidence="3 4" key="1">
    <citation type="submission" date="2012-12" db="EMBL/GenBank/DDBJ databases">
        <authorList>
            <person name="Sencilo A."/>
            <person name="Jacobs-Sera D."/>
            <person name="Russell D.A."/>
            <person name="Ko C."/>
            <person name="Atanasova N."/>
            <person name="Osterlund E."/>
            <person name="Oksanen H.M."/>
            <person name="Bamford D.H."/>
            <person name="Hatfull G.F."/>
            <person name="Roine E."/>
            <person name="Hendrix R.W."/>
        </authorList>
    </citation>
    <scope>NUCLEOTIDE SEQUENCE [LARGE SCALE GENOMIC DNA]</scope>
</reference>
<protein>
    <submittedName>
        <fullName evidence="3">Uncharacterized protein</fullName>
    </submittedName>
</protein>
<proteinExistence type="predicted"/>
<dbReference type="GeneID" id="16194408"/>
<dbReference type="RefSeq" id="YP_008059545.1">
    <property type="nucleotide sequence ID" value="NC_021329.1"/>
</dbReference>
<accession>R4TLW1</accession>
<keyword evidence="2" id="KW-0472">Membrane</keyword>
<sequence length="53" mass="5605">MVFRRPLSHGRPATQTTNTSGVVASRMHPADAIMWLAVVTVVMCGVVGVALLV</sequence>
<gene>
    <name evidence="3" type="primary">56</name>
    <name evidence="3" type="ORF">HRTV4_56</name>
</gene>
<evidence type="ECO:0000256" key="1">
    <source>
        <dbReference type="SAM" id="MobiDB-lite"/>
    </source>
</evidence>
<keyword evidence="2" id="KW-1133">Transmembrane helix</keyword>
<dbReference type="KEGG" id="vg:16194408"/>
<dbReference type="EMBL" id="KC292023">
    <property type="protein sequence ID" value="AGM11148.1"/>
    <property type="molecule type" value="Genomic_DNA"/>
</dbReference>
<dbReference type="Proteomes" id="UP000202022">
    <property type="component" value="Segment"/>
</dbReference>
<evidence type="ECO:0000256" key="2">
    <source>
        <dbReference type="SAM" id="Phobius"/>
    </source>
</evidence>
<keyword evidence="4" id="KW-1185">Reference proteome</keyword>
<name>R4TLW1_9CAUD</name>
<feature type="region of interest" description="Disordered" evidence="1">
    <location>
        <begin position="1"/>
        <end position="21"/>
    </location>
</feature>
<evidence type="ECO:0000313" key="4">
    <source>
        <dbReference type="Proteomes" id="UP000202022"/>
    </source>
</evidence>
<organism evidence="3 4">
    <name type="scientific">Halorubrum tailed virus 4</name>
    <dbReference type="NCBI Taxonomy" id="1273752"/>
    <lineage>
        <taxon>Viruses</taxon>
        <taxon>Duplodnaviria</taxon>
        <taxon>Heunggongvirae</taxon>
        <taxon>Uroviricota</taxon>
        <taxon>Caudoviricetes</taxon>
        <taxon>Kirjokansivirales</taxon>
        <taxon>Haloferuviridae</taxon>
        <taxon>Saldibavirus</taxon>
        <taxon>Saldibavirus natrii</taxon>
        <taxon>Saldibavirus HRTV4</taxon>
    </lineage>
</organism>
<keyword evidence="2" id="KW-0812">Transmembrane</keyword>